<dbReference type="SUPFAM" id="SSF55326">
    <property type="entry name" value="PurM N-terminal domain-like"/>
    <property type="match status" value="1"/>
</dbReference>
<feature type="binding site" evidence="2">
    <location>
        <position position="47"/>
    </location>
    <ligand>
        <name>Mg(2+)</name>
        <dbReference type="ChEBI" id="CHEBI:18420"/>
        <label>1</label>
    </ligand>
</feature>
<dbReference type="InterPro" id="IPR006283">
    <property type="entry name" value="ThiL-like"/>
</dbReference>
<sequence length="323" mass="34277">MGEFELINRFFRNSVLQPARRDINLAIGDDCALISVPQGKQLAVSVDTSIAGVHFLEDAPAFDIGWRALAVSLSDLAAMGAKPAWFTLALTLPNADQDWLKAFADGMAALASRYGIALVGGDTTRGAMSITVQVQGYISQGGAWLRSGAKVGDIIYVSGTLGDAAGGLHILQSEPHHAADETYQSLIQAYLRPEPRFDLLPILSSRASSAIDISDGFLADLQHILTGSRLGAQIDLKRIPISEALKTLVGAEHALKYALTGGDDYQLCFTVSPQRRLELEVSAEQSGLAIHPIGVITAEPGIKGLGAYQLGGFDHFAQPIGAQ</sequence>
<dbReference type="CDD" id="cd02194">
    <property type="entry name" value="ThiL"/>
    <property type="match status" value="1"/>
</dbReference>
<feature type="binding site" evidence="2">
    <location>
        <position position="45"/>
    </location>
    <ligand>
        <name>Mg(2+)</name>
        <dbReference type="ChEBI" id="CHEBI:18420"/>
        <label>4</label>
    </ligand>
</feature>
<dbReference type="OrthoDB" id="9802811at2"/>
<dbReference type="PANTHER" id="PTHR30270">
    <property type="entry name" value="THIAMINE-MONOPHOSPHATE KINASE"/>
    <property type="match status" value="1"/>
</dbReference>
<evidence type="ECO:0000256" key="2">
    <source>
        <dbReference type="HAMAP-Rule" id="MF_02128"/>
    </source>
</evidence>
<dbReference type="Pfam" id="PF02769">
    <property type="entry name" value="AIRS_C"/>
    <property type="match status" value="1"/>
</dbReference>
<reference evidence="5 6" key="1">
    <citation type="submission" date="2017-01" db="EMBL/GenBank/DDBJ databases">
        <title>Genome Sequencing of a Marine Spirillum, Oceanospirillum multiglobuliferum ATCC 33336, from Japan.</title>
        <authorList>
            <person name="Carney J.G."/>
            <person name="Trachtenberg A.M."/>
            <person name="Rheaume B.A."/>
            <person name="Linnane J.D."/>
            <person name="Pitts N.L."/>
            <person name="Mykles D.L."/>
            <person name="Maclea K.S."/>
        </authorList>
    </citation>
    <scope>NUCLEOTIDE SEQUENCE [LARGE SCALE GENOMIC DNA]</scope>
    <source>
        <strain evidence="5 6">ATCC 33336</strain>
    </source>
</reference>
<dbReference type="AlphaFoldDB" id="A0A1T4S3E2"/>
<dbReference type="PIRSF" id="PIRSF005303">
    <property type="entry name" value="Thiam_monoph_kin"/>
    <property type="match status" value="1"/>
</dbReference>
<feature type="binding site" evidence="2">
    <location>
        <position position="30"/>
    </location>
    <ligand>
        <name>Mg(2+)</name>
        <dbReference type="ChEBI" id="CHEBI:18420"/>
        <label>4</label>
    </ligand>
</feature>
<evidence type="ECO:0000313" key="6">
    <source>
        <dbReference type="Proteomes" id="UP000191418"/>
    </source>
</evidence>
<evidence type="ECO:0000259" key="3">
    <source>
        <dbReference type="Pfam" id="PF00586"/>
    </source>
</evidence>
<accession>A0A1T4S3E2</accession>
<dbReference type="STRING" id="64969.SAMN02745127_02732"/>
<feature type="binding site" evidence="2">
    <location>
        <position position="47"/>
    </location>
    <ligand>
        <name>Mg(2+)</name>
        <dbReference type="ChEBI" id="CHEBI:18420"/>
        <label>2</label>
    </ligand>
</feature>
<feature type="binding site" evidence="2">
    <location>
        <position position="75"/>
    </location>
    <ligand>
        <name>Mg(2+)</name>
        <dbReference type="ChEBI" id="CHEBI:18420"/>
        <label>3</label>
    </ligand>
</feature>
<dbReference type="GO" id="GO:0009229">
    <property type="term" value="P:thiamine diphosphate biosynthetic process"/>
    <property type="evidence" value="ECO:0007669"/>
    <property type="project" value="UniProtKB-UniRule"/>
</dbReference>
<comment type="function">
    <text evidence="2">Catalyzes the ATP-dependent phosphorylation of thiamine-monophosphate (TMP) to form thiamine-pyrophosphate (TPP), the active form of vitamin B1.</text>
</comment>
<feature type="binding site" evidence="2">
    <location>
        <position position="54"/>
    </location>
    <ligand>
        <name>substrate</name>
    </ligand>
</feature>
<comment type="miscellaneous">
    <text evidence="2">Reaction mechanism of ThiL seems to utilize a direct, inline transfer of the gamma-phosphate of ATP to TMP rather than a phosphorylated enzyme intermediate.</text>
</comment>
<dbReference type="Gene3D" id="3.90.650.10">
    <property type="entry name" value="PurM-like C-terminal domain"/>
    <property type="match status" value="1"/>
</dbReference>
<dbReference type="InterPro" id="IPR036921">
    <property type="entry name" value="PurM-like_N_sf"/>
</dbReference>
<dbReference type="EC" id="2.7.4.16" evidence="2"/>
<dbReference type="GO" id="GO:0009030">
    <property type="term" value="F:thiamine-phosphate kinase activity"/>
    <property type="evidence" value="ECO:0007669"/>
    <property type="project" value="UniProtKB-UniRule"/>
</dbReference>
<feature type="binding site" evidence="2">
    <location>
        <position position="313"/>
    </location>
    <ligand>
        <name>substrate</name>
    </ligand>
</feature>
<feature type="binding site" evidence="2">
    <location>
        <position position="75"/>
    </location>
    <ligand>
        <name>Mg(2+)</name>
        <dbReference type="ChEBI" id="CHEBI:18420"/>
        <label>4</label>
    </ligand>
</feature>
<feature type="binding site" evidence="2">
    <location>
        <position position="212"/>
    </location>
    <ligand>
        <name>Mg(2+)</name>
        <dbReference type="ChEBI" id="CHEBI:18420"/>
        <label>3</label>
    </ligand>
</feature>
<feature type="binding site" evidence="2">
    <location>
        <position position="75"/>
    </location>
    <ligand>
        <name>Mg(2+)</name>
        <dbReference type="ChEBI" id="CHEBI:18420"/>
        <label>2</label>
    </ligand>
</feature>
<dbReference type="InterPro" id="IPR010918">
    <property type="entry name" value="PurM-like_C_dom"/>
</dbReference>
<comment type="pathway">
    <text evidence="2">Cofactor biosynthesis; thiamine diphosphate biosynthesis; thiamine diphosphate from thiamine phosphate: step 1/1.</text>
</comment>
<feature type="binding site" evidence="2">
    <location>
        <begin position="121"/>
        <end position="122"/>
    </location>
    <ligand>
        <name>ATP</name>
        <dbReference type="ChEBI" id="CHEBI:30616"/>
    </ligand>
</feature>
<dbReference type="GO" id="GO:0005524">
    <property type="term" value="F:ATP binding"/>
    <property type="evidence" value="ECO:0007669"/>
    <property type="project" value="UniProtKB-UniRule"/>
</dbReference>
<keyword evidence="2 5" id="KW-0418">Kinase</keyword>
<dbReference type="InterPro" id="IPR036676">
    <property type="entry name" value="PurM-like_C_sf"/>
</dbReference>
<comment type="similarity">
    <text evidence="2">Belongs to the thiamine-monophosphate kinase family.</text>
</comment>
<dbReference type="SUPFAM" id="SSF56042">
    <property type="entry name" value="PurM C-terminal domain-like"/>
    <property type="match status" value="1"/>
</dbReference>
<dbReference type="NCBIfam" id="TIGR01379">
    <property type="entry name" value="thiL"/>
    <property type="match status" value="1"/>
</dbReference>
<keyword evidence="6" id="KW-1185">Reference proteome</keyword>
<protein>
    <recommendedName>
        <fullName evidence="2">Thiamine-monophosphate kinase</fullName>
        <shortName evidence="2">TMP kinase</shortName>
        <shortName evidence="2">Thiamine-phosphate kinase</shortName>
        <ecNumber evidence="2">2.7.4.16</ecNumber>
    </recommendedName>
</protein>
<organism evidence="5 6">
    <name type="scientific">Oceanospirillum multiglobuliferum</name>
    <dbReference type="NCBI Taxonomy" id="64969"/>
    <lineage>
        <taxon>Bacteria</taxon>
        <taxon>Pseudomonadati</taxon>
        <taxon>Pseudomonadota</taxon>
        <taxon>Gammaproteobacteria</taxon>
        <taxon>Oceanospirillales</taxon>
        <taxon>Oceanospirillaceae</taxon>
        <taxon>Oceanospirillum</taxon>
    </lineage>
</organism>
<dbReference type="Gene3D" id="3.30.1330.10">
    <property type="entry name" value="PurM-like, N-terminal domain"/>
    <property type="match status" value="1"/>
</dbReference>
<keyword evidence="2" id="KW-0460">Magnesium</keyword>
<dbReference type="EMBL" id="MTSM01000024">
    <property type="protein sequence ID" value="OPX54505.1"/>
    <property type="molecule type" value="Genomic_DNA"/>
</dbReference>
<keyword evidence="2" id="KW-0547">Nucleotide-binding</keyword>
<proteinExistence type="inferred from homology"/>
<feature type="binding site" evidence="2">
    <location>
        <position position="122"/>
    </location>
    <ligand>
        <name>Mg(2+)</name>
        <dbReference type="ChEBI" id="CHEBI:18420"/>
        <label>1</label>
    </ligand>
</feature>
<evidence type="ECO:0000256" key="1">
    <source>
        <dbReference type="ARBA" id="ARBA00022977"/>
    </source>
</evidence>
<comment type="caution">
    <text evidence="5">The sequence shown here is derived from an EMBL/GenBank/DDBJ whole genome shotgun (WGS) entry which is preliminary data.</text>
</comment>
<evidence type="ECO:0000313" key="5">
    <source>
        <dbReference type="EMBL" id="OPX54505.1"/>
    </source>
</evidence>
<feature type="domain" description="PurM-like N-terminal" evidence="3">
    <location>
        <begin position="28"/>
        <end position="136"/>
    </location>
</feature>
<keyword evidence="1 2" id="KW-0784">Thiamine biosynthesis</keyword>
<feature type="binding site" evidence="2">
    <location>
        <position position="214"/>
    </location>
    <ligand>
        <name>ATP</name>
        <dbReference type="ChEBI" id="CHEBI:30616"/>
    </ligand>
</feature>
<dbReference type="Pfam" id="PF00586">
    <property type="entry name" value="AIRS"/>
    <property type="match status" value="1"/>
</dbReference>
<dbReference type="UniPathway" id="UPA00060">
    <property type="reaction ID" value="UER00142"/>
</dbReference>
<keyword evidence="2" id="KW-0479">Metal-binding</keyword>
<dbReference type="InterPro" id="IPR016188">
    <property type="entry name" value="PurM-like_N"/>
</dbReference>
<feature type="binding site" evidence="2">
    <location>
        <position position="30"/>
    </location>
    <ligand>
        <name>Mg(2+)</name>
        <dbReference type="ChEBI" id="CHEBI:18420"/>
        <label>3</label>
    </ligand>
</feature>
<name>A0A1T4S3E2_9GAMM</name>
<dbReference type="Proteomes" id="UP000191418">
    <property type="component" value="Unassembled WGS sequence"/>
</dbReference>
<keyword evidence="2" id="KW-0067">ATP-binding</keyword>
<comment type="caution">
    <text evidence="2">Lacks conserved residue(s) required for the propagation of feature annotation.</text>
</comment>
<dbReference type="RefSeq" id="WP_078746262.1">
    <property type="nucleotide sequence ID" value="NZ_FUXG01000023.1"/>
</dbReference>
<gene>
    <name evidence="2" type="primary">thiL</name>
    <name evidence="5" type="ORF">BTE48_13985</name>
</gene>
<dbReference type="PANTHER" id="PTHR30270:SF0">
    <property type="entry name" value="THIAMINE-MONOPHOSPHATE KINASE"/>
    <property type="match status" value="1"/>
</dbReference>
<dbReference type="GO" id="GO:0000287">
    <property type="term" value="F:magnesium ion binding"/>
    <property type="evidence" value="ECO:0007669"/>
    <property type="project" value="UniProtKB-UniRule"/>
</dbReference>
<feature type="binding site" evidence="2">
    <location>
        <position position="263"/>
    </location>
    <ligand>
        <name>substrate</name>
    </ligand>
</feature>
<feature type="binding site" evidence="2">
    <location>
        <position position="215"/>
    </location>
    <ligand>
        <name>Mg(2+)</name>
        <dbReference type="ChEBI" id="CHEBI:18420"/>
        <label>5</label>
    </ligand>
</feature>
<evidence type="ECO:0000259" key="4">
    <source>
        <dbReference type="Pfam" id="PF02769"/>
    </source>
</evidence>
<feature type="domain" description="PurM-like C-terminal" evidence="4">
    <location>
        <begin position="150"/>
        <end position="303"/>
    </location>
</feature>
<feature type="binding site" evidence="2">
    <location>
        <position position="146"/>
    </location>
    <ligand>
        <name>ATP</name>
        <dbReference type="ChEBI" id="CHEBI:30616"/>
    </ligand>
</feature>
<comment type="catalytic activity">
    <reaction evidence="2">
        <text>thiamine phosphate + ATP = thiamine diphosphate + ADP</text>
        <dbReference type="Rhea" id="RHEA:15913"/>
        <dbReference type="ChEBI" id="CHEBI:30616"/>
        <dbReference type="ChEBI" id="CHEBI:37575"/>
        <dbReference type="ChEBI" id="CHEBI:58937"/>
        <dbReference type="ChEBI" id="CHEBI:456216"/>
        <dbReference type="EC" id="2.7.4.16"/>
    </reaction>
</comment>
<dbReference type="HAMAP" id="MF_02128">
    <property type="entry name" value="TMP_kinase"/>
    <property type="match status" value="1"/>
</dbReference>
<keyword evidence="2" id="KW-0808">Transferase</keyword>
<dbReference type="GO" id="GO:0009228">
    <property type="term" value="P:thiamine biosynthetic process"/>
    <property type="evidence" value="ECO:0007669"/>
    <property type="project" value="UniProtKB-KW"/>
</dbReference>